<accession>A0ACC2W6T7</accession>
<name>A0ACC2W6T7_9TREE</name>
<proteinExistence type="predicted"/>
<sequence>MDQERKCEVHLLEVNEPSSNSNDAEKDRTKSPSPHAISPFSPADAEVTLDLCAVVPKQTETPEDPNVISHTSSHRHTNQKKHTSVMYLIPIEATKRGYRTSGRRCNAVPQAVSEVKSRKTILRTHSTPAPTDRVERIVNVKETSPSSAKVSFVPDVKASSQSLETQSEGKVLVINDKGRTIGQDQTHASMQLLMRYTKELEGKRLRNERLRQKNSLHFGYQAIQWMAISHSVMFVCASVVILVLVKG</sequence>
<keyword evidence="2" id="KW-1185">Reference proteome</keyword>
<evidence type="ECO:0000313" key="2">
    <source>
        <dbReference type="Proteomes" id="UP001227268"/>
    </source>
</evidence>
<organism evidence="1 2">
    <name type="scientific">Naganishia friedmannii</name>
    <dbReference type="NCBI Taxonomy" id="89922"/>
    <lineage>
        <taxon>Eukaryota</taxon>
        <taxon>Fungi</taxon>
        <taxon>Dikarya</taxon>
        <taxon>Basidiomycota</taxon>
        <taxon>Agaricomycotina</taxon>
        <taxon>Tremellomycetes</taxon>
        <taxon>Filobasidiales</taxon>
        <taxon>Filobasidiaceae</taxon>
        <taxon>Naganishia</taxon>
    </lineage>
</organism>
<comment type="caution">
    <text evidence="1">The sequence shown here is derived from an EMBL/GenBank/DDBJ whole genome shotgun (WGS) entry which is preliminary data.</text>
</comment>
<dbReference type="Proteomes" id="UP001227268">
    <property type="component" value="Unassembled WGS sequence"/>
</dbReference>
<reference evidence="1" key="1">
    <citation type="submission" date="2023-04" db="EMBL/GenBank/DDBJ databases">
        <title>Draft Genome sequencing of Naganishia species isolated from polar environments using Oxford Nanopore Technology.</title>
        <authorList>
            <person name="Leo P."/>
            <person name="Venkateswaran K."/>
        </authorList>
    </citation>
    <scope>NUCLEOTIDE SEQUENCE</scope>
    <source>
        <strain evidence="1">MNA-CCFEE 5423</strain>
    </source>
</reference>
<dbReference type="EMBL" id="JASBWT010000002">
    <property type="protein sequence ID" value="KAJ9107454.1"/>
    <property type="molecule type" value="Genomic_DNA"/>
</dbReference>
<evidence type="ECO:0000313" key="1">
    <source>
        <dbReference type="EMBL" id="KAJ9107454.1"/>
    </source>
</evidence>
<gene>
    <name evidence="1" type="ORF">QFC21_000907</name>
</gene>
<protein>
    <submittedName>
        <fullName evidence="1">Uncharacterized protein</fullName>
    </submittedName>
</protein>